<dbReference type="Proteomes" id="UP001455384">
    <property type="component" value="Chromosome"/>
</dbReference>
<evidence type="ECO:0000313" key="2">
    <source>
        <dbReference type="EMBL" id="WZX30411.2"/>
    </source>
</evidence>
<sequence length="94" mass="10250">MLIMAEEKKGLFDKAKDAVNNIKDGNGDGGVKDKWDNVKEKGDQVVDRFGGGEDSADPNTEESNTGREMTDKDTTTRAGDDQNDKGNDGDRQNQ</sequence>
<feature type="compositionally biased region" description="Basic and acidic residues" evidence="1">
    <location>
        <begin position="64"/>
        <end position="94"/>
    </location>
</feature>
<evidence type="ECO:0000313" key="3">
    <source>
        <dbReference type="Proteomes" id="UP001455384"/>
    </source>
</evidence>
<feature type="compositionally biased region" description="Basic and acidic residues" evidence="1">
    <location>
        <begin position="30"/>
        <end position="46"/>
    </location>
</feature>
<accession>A0ABZ3CKF4</accession>
<dbReference type="EMBL" id="CP138333">
    <property type="protein sequence ID" value="WZX30411.2"/>
    <property type="molecule type" value="Genomic_DNA"/>
</dbReference>
<keyword evidence="3" id="KW-1185">Reference proteome</keyword>
<name>A0ABZ3CKF4_9STAP</name>
<dbReference type="RefSeq" id="WP_373446130.1">
    <property type="nucleotide sequence ID" value="NZ_CP138333.2"/>
</dbReference>
<protein>
    <recommendedName>
        <fullName evidence="4">Antitoxin protein of toxin-antitoxin system</fullName>
    </recommendedName>
</protein>
<reference evidence="3" key="1">
    <citation type="submission" date="2023-10" db="EMBL/GenBank/DDBJ databases">
        <title>Genome analysis and identification of Salinococcus sp. Bachu38 nov., a PGPR from the rhizosphere of Tamarix.</title>
        <authorList>
            <person name="Liang Z."/>
            <person name="Zhang X."/>
            <person name="Jia J."/>
            <person name="Chen X."/>
            <person name="Wang Y."/>
            <person name="Wang Q."/>
            <person name="Wang R."/>
        </authorList>
    </citation>
    <scope>NUCLEOTIDE SEQUENCE [LARGE SCALE GENOMIC DNA]</scope>
    <source>
        <strain evidence="3">Bachu38</strain>
    </source>
</reference>
<evidence type="ECO:0000256" key="1">
    <source>
        <dbReference type="SAM" id="MobiDB-lite"/>
    </source>
</evidence>
<gene>
    <name evidence="2" type="ORF">RQP18_04265</name>
</gene>
<organism evidence="2 3">
    <name type="scientific">Salinicoccus bachuensis</name>
    <dbReference type="NCBI Taxonomy" id="3136731"/>
    <lineage>
        <taxon>Bacteria</taxon>
        <taxon>Bacillati</taxon>
        <taxon>Bacillota</taxon>
        <taxon>Bacilli</taxon>
        <taxon>Bacillales</taxon>
        <taxon>Staphylococcaceae</taxon>
        <taxon>Salinicoccus</taxon>
    </lineage>
</organism>
<evidence type="ECO:0008006" key="4">
    <source>
        <dbReference type="Google" id="ProtNLM"/>
    </source>
</evidence>
<feature type="region of interest" description="Disordered" evidence="1">
    <location>
        <begin position="19"/>
        <end position="94"/>
    </location>
</feature>
<proteinExistence type="predicted"/>